<keyword evidence="3" id="KW-0472">Membrane</keyword>
<dbReference type="InterPro" id="IPR051398">
    <property type="entry name" value="Polysacch_Deacetylase"/>
</dbReference>
<dbReference type="RefSeq" id="WP_202978823.1">
    <property type="nucleotide sequence ID" value="NZ_CP021983.2"/>
</dbReference>
<comment type="subcellular location">
    <subcellularLocation>
        <location evidence="1">Secreted</location>
    </subcellularLocation>
</comment>
<name>A0A1Z3HI59_9CYAN</name>
<dbReference type="CDD" id="cd10918">
    <property type="entry name" value="CE4_NodB_like_5s_6s"/>
    <property type="match status" value="1"/>
</dbReference>
<dbReference type="GO" id="GO:0005975">
    <property type="term" value="P:carbohydrate metabolic process"/>
    <property type="evidence" value="ECO:0007669"/>
    <property type="project" value="InterPro"/>
</dbReference>
<evidence type="ECO:0000256" key="2">
    <source>
        <dbReference type="ARBA" id="ARBA00022729"/>
    </source>
</evidence>
<dbReference type="AlphaFoldDB" id="A0A1Z3HI59"/>
<evidence type="ECO:0000313" key="5">
    <source>
        <dbReference type="EMBL" id="ASC69971.1"/>
    </source>
</evidence>
<reference evidence="5 6" key="1">
    <citation type="journal article" date="2016" name="Biochim. Biophys. Acta">
        <title>Characterization of red-shifted phycobilisomes isolated from the chlorophyll f-containing cyanobacterium Halomicronema hongdechloris.</title>
        <authorList>
            <person name="Li Y."/>
            <person name="Lin Y."/>
            <person name="Garvey C.J."/>
            <person name="Birch D."/>
            <person name="Corkery R.W."/>
            <person name="Loughlin P.C."/>
            <person name="Scheer H."/>
            <person name="Willows R.D."/>
            <person name="Chen M."/>
        </authorList>
    </citation>
    <scope>NUCLEOTIDE SEQUENCE [LARGE SCALE GENOMIC DNA]</scope>
    <source>
        <strain evidence="5 6">C2206</strain>
    </source>
</reference>
<proteinExistence type="predicted"/>
<gene>
    <name evidence="5" type="primary">pgaB</name>
    <name evidence="5" type="ORF">XM38_009010</name>
</gene>
<evidence type="ECO:0000256" key="3">
    <source>
        <dbReference type="SAM" id="Phobius"/>
    </source>
</evidence>
<dbReference type="Pfam" id="PF09992">
    <property type="entry name" value="NAGPA"/>
    <property type="match status" value="1"/>
</dbReference>
<dbReference type="PROSITE" id="PS51677">
    <property type="entry name" value="NODB"/>
    <property type="match status" value="1"/>
</dbReference>
<accession>A0A1Z3HI59</accession>
<organism evidence="5 6">
    <name type="scientific">Halomicronema hongdechloris C2206</name>
    <dbReference type="NCBI Taxonomy" id="1641165"/>
    <lineage>
        <taxon>Bacteria</taxon>
        <taxon>Bacillati</taxon>
        <taxon>Cyanobacteriota</taxon>
        <taxon>Cyanophyceae</taxon>
        <taxon>Nodosilineales</taxon>
        <taxon>Nodosilineaceae</taxon>
        <taxon>Halomicronema</taxon>
    </lineage>
</organism>
<dbReference type="KEGG" id="hhg:XM38_009010"/>
<dbReference type="Proteomes" id="UP000191901">
    <property type="component" value="Chromosome"/>
</dbReference>
<dbReference type="GO" id="GO:0005576">
    <property type="term" value="C:extracellular region"/>
    <property type="evidence" value="ECO:0007669"/>
    <property type="project" value="UniProtKB-SubCell"/>
</dbReference>
<evidence type="ECO:0000259" key="4">
    <source>
        <dbReference type="PROSITE" id="PS51677"/>
    </source>
</evidence>
<keyword evidence="6" id="KW-1185">Reference proteome</keyword>
<keyword evidence="3" id="KW-1133">Transmembrane helix</keyword>
<dbReference type="GO" id="GO:0016810">
    <property type="term" value="F:hydrolase activity, acting on carbon-nitrogen (but not peptide) bonds"/>
    <property type="evidence" value="ECO:0007669"/>
    <property type="project" value="InterPro"/>
</dbReference>
<dbReference type="EC" id="3.5.1.-" evidence="5"/>
<dbReference type="InterPro" id="IPR002509">
    <property type="entry name" value="NODB_dom"/>
</dbReference>
<evidence type="ECO:0000313" key="6">
    <source>
        <dbReference type="Proteomes" id="UP000191901"/>
    </source>
</evidence>
<keyword evidence="3" id="KW-0812">Transmembrane</keyword>
<keyword evidence="5" id="KW-0378">Hydrolase</keyword>
<dbReference type="InterPro" id="IPR011330">
    <property type="entry name" value="Glyco_hydro/deAcase_b/a-brl"/>
</dbReference>
<evidence type="ECO:0000256" key="1">
    <source>
        <dbReference type="ARBA" id="ARBA00004613"/>
    </source>
</evidence>
<dbReference type="Gene3D" id="3.20.20.370">
    <property type="entry name" value="Glycoside hydrolase/deacetylase"/>
    <property type="match status" value="1"/>
</dbReference>
<dbReference type="PANTHER" id="PTHR34216">
    <property type="match status" value="1"/>
</dbReference>
<dbReference type="Pfam" id="PF01522">
    <property type="entry name" value="Polysacc_deac_1"/>
    <property type="match status" value="1"/>
</dbReference>
<feature type="domain" description="NodB homology" evidence="4">
    <location>
        <begin position="184"/>
        <end position="377"/>
    </location>
</feature>
<dbReference type="EMBL" id="CP021983">
    <property type="protein sequence ID" value="ASC69971.1"/>
    <property type="molecule type" value="Genomic_DNA"/>
</dbReference>
<dbReference type="PANTHER" id="PTHR34216:SF3">
    <property type="entry name" value="POLY-BETA-1,6-N-ACETYL-D-GLUCOSAMINE N-DEACETYLASE"/>
    <property type="match status" value="1"/>
</dbReference>
<protein>
    <submittedName>
        <fullName evidence="5">Poly-beta-1,6-N-acetyl-D-glucosamine N-deacetylase</fullName>
        <ecNumber evidence="5">3.5.1.-</ecNumber>
    </submittedName>
</protein>
<dbReference type="SUPFAM" id="SSF88713">
    <property type="entry name" value="Glycoside hydrolase/deacetylase"/>
    <property type="match status" value="1"/>
</dbReference>
<sequence length="615" mass="66677">MQLDGLGLGKRWRLRPRYWGTLGVTAVAVAAAIPAILVIQPELSPPARRQSFPVTLPAAPAVVGMAAFPTEVSSRRVCHTPLATDRAEATSDSGVLTEELASRLSLPIPYLPTRAWPAIHADARLAKVPVLMYHDVLTTPQVFFDVTPSQLAEQFQQIRRQGLTPISLEQLVNHLHTGRPLPEKSIVLSFDDGYAGHYTHVYPLLQQYGYPAVFSVFTGKLDGTIAGRSRLSWTQLQDMAQDPLVTIAAHSVTHPPDLRSLPAADLRREVTAVKARLEAKLDKPIHYFTYPAGHYDERVMAAVEAAGYRAALTMSNTDEAYAGESDNLLAIARFGQSTLSQLLDQAWAGPPAPSPDTFQFSAPVQLHTLTLEGIPLALATGGWPVTIHADSRYQVPEIIAHTNAVAAVDGGFFSLKYLDSNVMIGPVLSQNSHTFVPGNASENRKLAGRPLVLMSPEVVKYIPFQPAQHNTLQGLRAELPRVTDAFVAAAWLVKDGEAQPASAFGNLFDFEAQRHRAFWGINQAGQPVVGVSQDRVDSVTLGQLLQQLGLRDAVMVDSGASTSLAYQGDSLMGYEPRPVPHVVALIPPHQATGPCPLLMRWPSRTGLAPLGRLSQ</sequence>
<dbReference type="InterPro" id="IPR018711">
    <property type="entry name" value="NAGPA"/>
</dbReference>
<keyword evidence="2" id="KW-0732">Signal</keyword>
<feature type="transmembrane region" description="Helical" evidence="3">
    <location>
        <begin position="18"/>
        <end position="39"/>
    </location>
</feature>